<proteinExistence type="predicted"/>
<dbReference type="PROSITE" id="PS50090">
    <property type="entry name" value="MYB_LIKE"/>
    <property type="match status" value="1"/>
</dbReference>
<sequence length="179" mass="20654">MAHRSFPYDRVAVELKGTYGKQQQQQQQQRFTHTATTSQSAERPKDEDGAHAGEPIKFGKWTPVEDETMAMLYSRGFTWNDIMQQVPGRTLQAARQRYYDVRNGRSATGDASKGHHKWMQQQNELLVRRRAEGAQFKVVADELGVGVTEQMAITQHGRLMRKRLARREEEDDDDDDDDE</sequence>
<gene>
    <name evidence="3" type="ORF">IWX90DRAFT_419217</name>
</gene>
<feature type="region of interest" description="Disordered" evidence="1">
    <location>
        <begin position="18"/>
        <end position="57"/>
    </location>
</feature>
<dbReference type="Proteomes" id="UP001456524">
    <property type="component" value="Unassembled WGS sequence"/>
</dbReference>
<evidence type="ECO:0000256" key="1">
    <source>
        <dbReference type="SAM" id="MobiDB-lite"/>
    </source>
</evidence>
<dbReference type="InterPro" id="IPR001005">
    <property type="entry name" value="SANT/Myb"/>
</dbReference>
<reference evidence="3 4" key="1">
    <citation type="journal article" date="2022" name="G3 (Bethesda)">
        <title>Enemy or ally: a genomic approach to elucidate the lifestyle of Phyllosticta citrichinaensis.</title>
        <authorList>
            <person name="Buijs V.A."/>
            <person name="Groenewald J.Z."/>
            <person name="Haridas S."/>
            <person name="LaButti K.M."/>
            <person name="Lipzen A."/>
            <person name="Martin F.M."/>
            <person name="Barry K."/>
            <person name="Grigoriev I.V."/>
            <person name="Crous P.W."/>
            <person name="Seidl M.F."/>
        </authorList>
    </citation>
    <scope>NUCLEOTIDE SEQUENCE [LARGE SCALE GENOMIC DNA]</scope>
    <source>
        <strain evidence="3 4">CBS 129764</strain>
    </source>
</reference>
<dbReference type="Gene3D" id="1.10.10.60">
    <property type="entry name" value="Homeodomain-like"/>
    <property type="match status" value="1"/>
</dbReference>
<organism evidence="3 4">
    <name type="scientific">Phyllosticta citrichinensis</name>
    <dbReference type="NCBI Taxonomy" id="1130410"/>
    <lineage>
        <taxon>Eukaryota</taxon>
        <taxon>Fungi</taxon>
        <taxon>Dikarya</taxon>
        <taxon>Ascomycota</taxon>
        <taxon>Pezizomycotina</taxon>
        <taxon>Dothideomycetes</taxon>
        <taxon>Dothideomycetes incertae sedis</taxon>
        <taxon>Botryosphaeriales</taxon>
        <taxon>Phyllostictaceae</taxon>
        <taxon>Phyllosticta</taxon>
    </lineage>
</organism>
<comment type="caution">
    <text evidence="3">The sequence shown here is derived from an EMBL/GenBank/DDBJ whole genome shotgun (WGS) entry which is preliminary data.</text>
</comment>
<name>A0ABR1XFN1_9PEZI</name>
<dbReference type="InterPro" id="IPR009057">
    <property type="entry name" value="Homeodomain-like_sf"/>
</dbReference>
<evidence type="ECO:0000313" key="3">
    <source>
        <dbReference type="EMBL" id="KAK8152083.1"/>
    </source>
</evidence>
<accession>A0ABR1XFN1</accession>
<protein>
    <recommendedName>
        <fullName evidence="2">Myb-like domain-containing protein</fullName>
    </recommendedName>
</protein>
<feature type="domain" description="Myb-like" evidence="2">
    <location>
        <begin position="53"/>
        <end position="102"/>
    </location>
</feature>
<feature type="compositionally biased region" description="Polar residues" evidence="1">
    <location>
        <begin position="30"/>
        <end position="41"/>
    </location>
</feature>
<feature type="region of interest" description="Disordered" evidence="1">
    <location>
        <begin position="157"/>
        <end position="179"/>
    </location>
</feature>
<dbReference type="SUPFAM" id="SSF46689">
    <property type="entry name" value="Homeodomain-like"/>
    <property type="match status" value="1"/>
</dbReference>
<evidence type="ECO:0000313" key="4">
    <source>
        <dbReference type="Proteomes" id="UP001456524"/>
    </source>
</evidence>
<dbReference type="EMBL" id="JBBWUH010000015">
    <property type="protein sequence ID" value="KAK8152083.1"/>
    <property type="molecule type" value="Genomic_DNA"/>
</dbReference>
<evidence type="ECO:0000259" key="2">
    <source>
        <dbReference type="PROSITE" id="PS50090"/>
    </source>
</evidence>
<feature type="compositionally biased region" description="Acidic residues" evidence="1">
    <location>
        <begin position="169"/>
        <end position="179"/>
    </location>
</feature>
<feature type="compositionally biased region" description="Basic and acidic residues" evidence="1">
    <location>
        <begin position="42"/>
        <end position="51"/>
    </location>
</feature>
<keyword evidence="4" id="KW-1185">Reference proteome</keyword>